<name>A0A7E4UVG9_PANRE</name>
<feature type="region of interest" description="Disordered" evidence="1">
    <location>
        <begin position="51"/>
        <end position="82"/>
    </location>
</feature>
<protein>
    <submittedName>
        <fullName evidence="3">Uncharacterized protein</fullName>
    </submittedName>
</protein>
<organism evidence="2 3">
    <name type="scientific">Panagrellus redivivus</name>
    <name type="common">Microworm</name>
    <dbReference type="NCBI Taxonomy" id="6233"/>
    <lineage>
        <taxon>Eukaryota</taxon>
        <taxon>Metazoa</taxon>
        <taxon>Ecdysozoa</taxon>
        <taxon>Nematoda</taxon>
        <taxon>Chromadorea</taxon>
        <taxon>Rhabditida</taxon>
        <taxon>Tylenchina</taxon>
        <taxon>Panagrolaimomorpha</taxon>
        <taxon>Panagrolaimoidea</taxon>
        <taxon>Panagrolaimidae</taxon>
        <taxon>Panagrellus</taxon>
    </lineage>
</organism>
<dbReference type="WBParaSite" id="Pan_g1330.t1">
    <property type="protein sequence ID" value="Pan_g1330.t1"/>
    <property type="gene ID" value="Pan_g1330"/>
</dbReference>
<reference evidence="3" key="2">
    <citation type="submission" date="2020-10" db="UniProtKB">
        <authorList>
            <consortium name="WormBaseParasite"/>
        </authorList>
    </citation>
    <scope>IDENTIFICATION</scope>
</reference>
<keyword evidence="2" id="KW-1185">Reference proteome</keyword>
<dbReference type="Proteomes" id="UP000492821">
    <property type="component" value="Unassembled WGS sequence"/>
</dbReference>
<evidence type="ECO:0000313" key="3">
    <source>
        <dbReference type="WBParaSite" id="Pan_g1330.t1"/>
    </source>
</evidence>
<evidence type="ECO:0000313" key="2">
    <source>
        <dbReference type="Proteomes" id="UP000492821"/>
    </source>
</evidence>
<proteinExistence type="predicted"/>
<reference evidence="2" key="1">
    <citation type="journal article" date="2013" name="Genetics">
        <title>The draft genome and transcriptome of Panagrellus redivivus are shaped by the harsh demands of a free-living lifestyle.</title>
        <authorList>
            <person name="Srinivasan J."/>
            <person name="Dillman A.R."/>
            <person name="Macchietto M.G."/>
            <person name="Heikkinen L."/>
            <person name="Lakso M."/>
            <person name="Fracchia K.M."/>
            <person name="Antoshechkin I."/>
            <person name="Mortazavi A."/>
            <person name="Wong G."/>
            <person name="Sternberg P.W."/>
        </authorList>
    </citation>
    <scope>NUCLEOTIDE SEQUENCE [LARGE SCALE GENOMIC DNA]</scope>
    <source>
        <strain evidence="2">MT8872</strain>
    </source>
</reference>
<dbReference type="AlphaFoldDB" id="A0A7E4UVG9"/>
<accession>A0A7E4UVG9</accession>
<sequence length="234" mass="24742">MRSQRRQRRCIRGALLTRSCYDACCAASPGTKTSDRGGGDDGGAASVAVDESEAVNSPPHRGLNGKKAQDTPNNTGTPSLAGEPVKAWQARYRARNTASVLVVGFSFSFGRGAGYATDGENARYSTTTALWFHPFRRGPLRGSWVSGGAELPDGQLGLVGGTRSKGPRVNWHPLQGHVRLTPAWAGKLETSNLGYLLPLKPPSAASPTMPLPINPELLQLANSVPSAIIVIAEQ</sequence>
<evidence type="ECO:0000256" key="1">
    <source>
        <dbReference type="SAM" id="MobiDB-lite"/>
    </source>
</evidence>